<evidence type="ECO:0000256" key="5">
    <source>
        <dbReference type="ARBA" id="ARBA00040665"/>
    </source>
</evidence>
<feature type="repeat" description="TPR" evidence="6">
    <location>
        <begin position="266"/>
        <end position="299"/>
    </location>
</feature>
<reference evidence="8" key="1">
    <citation type="submission" date="2014-11" db="EMBL/GenBank/DDBJ databases">
        <authorList>
            <person name="Otto D Thomas"/>
            <person name="Naeem Raeece"/>
        </authorList>
    </citation>
    <scope>NUCLEOTIDE SEQUENCE</scope>
</reference>
<dbReference type="Pfam" id="PF13424">
    <property type="entry name" value="TPR_12"/>
    <property type="match status" value="1"/>
</dbReference>
<dbReference type="Pfam" id="PF13181">
    <property type="entry name" value="TPR_8"/>
    <property type="match status" value="1"/>
</dbReference>
<dbReference type="InterPro" id="IPR011990">
    <property type="entry name" value="TPR-like_helical_dom_sf"/>
</dbReference>
<keyword evidence="2" id="KW-0963">Cytoplasm</keyword>
<accession>A0A0G4I6Z4</accession>
<evidence type="ECO:0000256" key="2">
    <source>
        <dbReference type="ARBA" id="ARBA00022490"/>
    </source>
</evidence>
<evidence type="ECO:0000313" key="8">
    <source>
        <dbReference type="EMBL" id="CEM52722.1"/>
    </source>
</evidence>
<name>A0A0G4I6Z4_9ALVE</name>
<gene>
    <name evidence="8" type="ORF">Cvel_11461</name>
</gene>
<keyword evidence="4 6" id="KW-0802">TPR repeat</keyword>
<organism evidence="8">
    <name type="scientific">Chromera velia CCMP2878</name>
    <dbReference type="NCBI Taxonomy" id="1169474"/>
    <lineage>
        <taxon>Eukaryota</taxon>
        <taxon>Sar</taxon>
        <taxon>Alveolata</taxon>
        <taxon>Colpodellida</taxon>
        <taxon>Chromeraceae</taxon>
        <taxon>Chromera</taxon>
    </lineage>
</organism>
<dbReference type="SMART" id="SM00028">
    <property type="entry name" value="TPR"/>
    <property type="match status" value="5"/>
</dbReference>
<evidence type="ECO:0000256" key="1">
    <source>
        <dbReference type="ARBA" id="ARBA00004496"/>
    </source>
</evidence>
<dbReference type="GO" id="GO:0005737">
    <property type="term" value="C:cytoplasm"/>
    <property type="evidence" value="ECO:0007669"/>
    <property type="project" value="UniProtKB-SubCell"/>
</dbReference>
<feature type="region of interest" description="Disordered" evidence="7">
    <location>
        <begin position="176"/>
        <end position="195"/>
    </location>
</feature>
<feature type="repeat" description="TPR" evidence="6">
    <location>
        <begin position="438"/>
        <end position="471"/>
    </location>
</feature>
<dbReference type="InterPro" id="IPR019734">
    <property type="entry name" value="TPR_rpt"/>
</dbReference>
<sequence>MTSTESTVTSLYRFLAEHSGKNKPTGTLPAAALSHFLNGGAGKSAAGSRLEADERDESAVVAMIRRIRSEASNRSAGVTNAPQSISPATGMPPKGGGGESTQTQAAAASPGEKDKNAQQTGQGAGGQGQEKEREQGAAATSQVDKAAFCRELLVSGCVESFIDLFFILHRKAASAVPGQQSSKDSRGEVAGGEEELSLPEDALVFLRDTLEAAETERRHQAFKASYDNYNSVAEYFERGGDMRASQHFHERAMAVANQGKLLEDLVKAQMDIGECAKQEGNLDSAVSYFENALQMAKDHNFPPQQRRGATELVKVYTTLAQQHERNGTLQEAAEMYETALARAKVVNNLGIGGFELYGEACYNLGRARFKLGQYEEALELQSQFLDHSRTDNDRKAESAAYAALAQAHQALGHTQEAIGMLEHVLSVAHEANELQAQSEACLSLGLLYGERGDYEKAIELLEQHFDLARQIGDLELVDAARVMLGMARGRGKMDIFVDVLNTNLRKLLAWKSKRAPLGS</sequence>
<dbReference type="PROSITE" id="PS50005">
    <property type="entry name" value="TPR"/>
    <property type="match status" value="2"/>
</dbReference>
<proteinExistence type="predicted"/>
<feature type="compositionally biased region" description="Polar residues" evidence="7">
    <location>
        <begin position="71"/>
        <end position="87"/>
    </location>
</feature>
<evidence type="ECO:0000256" key="4">
    <source>
        <dbReference type="ARBA" id="ARBA00022803"/>
    </source>
</evidence>
<dbReference type="Gene3D" id="1.25.40.10">
    <property type="entry name" value="Tetratricopeptide repeat domain"/>
    <property type="match status" value="1"/>
</dbReference>
<evidence type="ECO:0000256" key="3">
    <source>
        <dbReference type="ARBA" id="ARBA00022737"/>
    </source>
</evidence>
<dbReference type="EMBL" id="CDMZ01005342">
    <property type="protein sequence ID" value="CEM52722.1"/>
    <property type="molecule type" value="Genomic_DNA"/>
</dbReference>
<comment type="subcellular location">
    <subcellularLocation>
        <location evidence="1">Cytoplasm</location>
    </subcellularLocation>
</comment>
<dbReference type="AlphaFoldDB" id="A0A0G4I6Z4"/>
<evidence type="ECO:0000256" key="7">
    <source>
        <dbReference type="SAM" id="MobiDB-lite"/>
    </source>
</evidence>
<dbReference type="PANTHER" id="PTHR46630">
    <property type="entry name" value="TETRATRICOPEPTIDE REPEAT PROTEIN 29"/>
    <property type="match status" value="1"/>
</dbReference>
<dbReference type="PANTHER" id="PTHR46630:SF1">
    <property type="entry name" value="TETRATRICOPEPTIDE REPEAT PROTEIN 29"/>
    <property type="match status" value="1"/>
</dbReference>
<protein>
    <recommendedName>
        <fullName evidence="5">Tetratricopeptide repeat protein 29</fullName>
    </recommendedName>
</protein>
<dbReference type="InterPro" id="IPR051476">
    <property type="entry name" value="Bac_ResReg_Asp_Phosphatase"/>
</dbReference>
<feature type="region of interest" description="Disordered" evidence="7">
    <location>
        <begin position="71"/>
        <end position="138"/>
    </location>
</feature>
<evidence type="ECO:0000256" key="6">
    <source>
        <dbReference type="PROSITE-ProRule" id="PRU00339"/>
    </source>
</evidence>
<dbReference type="Pfam" id="PF13176">
    <property type="entry name" value="TPR_7"/>
    <property type="match status" value="1"/>
</dbReference>
<keyword evidence="3" id="KW-0677">Repeat</keyword>
<dbReference type="SUPFAM" id="SSF48452">
    <property type="entry name" value="TPR-like"/>
    <property type="match status" value="2"/>
</dbReference>
<dbReference type="GO" id="GO:0003341">
    <property type="term" value="P:cilium movement"/>
    <property type="evidence" value="ECO:0007669"/>
    <property type="project" value="TreeGrafter"/>
</dbReference>
<dbReference type="VEuPathDB" id="CryptoDB:Cvel_11461"/>
<dbReference type="GO" id="GO:0005929">
    <property type="term" value="C:cilium"/>
    <property type="evidence" value="ECO:0007669"/>
    <property type="project" value="TreeGrafter"/>
</dbReference>